<protein>
    <recommendedName>
        <fullName evidence="3">Peptidase C58 YopT-type domain-containing protein</fullName>
    </recommendedName>
</protein>
<name>A0ABX8V0G5_9BACT</name>
<dbReference type="EMBL" id="CP075587">
    <property type="protein sequence ID" value="QYF48007.1"/>
    <property type="molecule type" value="Genomic_DNA"/>
</dbReference>
<dbReference type="Proteomes" id="UP000826014">
    <property type="component" value="Chromosome"/>
</dbReference>
<evidence type="ECO:0000313" key="1">
    <source>
        <dbReference type="EMBL" id="QYF48007.1"/>
    </source>
</evidence>
<accession>A0ABX8V0G5</accession>
<keyword evidence="2" id="KW-1185">Reference proteome</keyword>
<organism evidence="1 2">
    <name type="scientific">Candidatus Rhabdochlamydia oedothoracis</name>
    <dbReference type="NCBI Taxonomy" id="2720720"/>
    <lineage>
        <taxon>Bacteria</taxon>
        <taxon>Pseudomonadati</taxon>
        <taxon>Chlamydiota</taxon>
        <taxon>Chlamydiia</taxon>
        <taxon>Parachlamydiales</taxon>
        <taxon>Candidatus Rhabdochlamydiaceae</taxon>
        <taxon>Candidatus Rhabdochlamydia</taxon>
    </lineage>
</organism>
<sequence length="325" mass="37407">MHSPGAQHYKCLAHYSLQKATNLFIYIKFGNEILDFSLNTPNKIKDFREIDEIKALKNLYGDTIINQRIKKAQDTCAISKLRRLEMGKDGCCVGMSYDFISSYLMNVKLAKSPLEAVFGRYKDGAPDKAVLEQIFYDAKNKLTFEEYTNKYFSEIEEEIKSEIKEEIKRKWESLKKMIAKEKIAALKQIEIDLDIRLNKAAEEILLKYCLEAEKDITSSYGLTININESAVYTFKKRKEEPSFENFTKNLIAGVYHIGILPEKDTGHAMVYIKTKEGKHIIYDPNLGILAVAPSVSATKLYEIVKSYTKEENFYVTFFPCEPILN</sequence>
<reference evidence="1 2" key="1">
    <citation type="journal article" date="2022" name="bioRxiv">
        <title>Ecology and evolution of chlamydial symbionts of arthropods.</title>
        <authorList>
            <person name="Halter T."/>
            <person name="Koestlbacher S."/>
            <person name="Collingro A."/>
            <person name="Sixt B.S."/>
            <person name="Toenshoff E.R."/>
            <person name="Hendrickx F."/>
            <person name="Kostanjsek R."/>
            <person name="Horn M."/>
        </authorList>
    </citation>
    <scope>NUCLEOTIDE SEQUENCE [LARGE SCALE GENOMIC DNA]</scope>
    <source>
        <strain evidence="1">W744xW776</strain>
    </source>
</reference>
<proteinExistence type="predicted"/>
<dbReference type="RefSeq" id="WP_220017649.1">
    <property type="nucleotide sequence ID" value="NZ_CP075587.1"/>
</dbReference>
<evidence type="ECO:0000313" key="2">
    <source>
        <dbReference type="Proteomes" id="UP000826014"/>
    </source>
</evidence>
<dbReference type="Gene3D" id="3.90.70.20">
    <property type="match status" value="1"/>
</dbReference>
<gene>
    <name evidence="1" type="ORF">RHABOEDO_000096</name>
</gene>
<evidence type="ECO:0008006" key="3">
    <source>
        <dbReference type="Google" id="ProtNLM"/>
    </source>
</evidence>